<dbReference type="InterPro" id="IPR018060">
    <property type="entry name" value="HTH_AraC"/>
</dbReference>
<evidence type="ECO:0000259" key="4">
    <source>
        <dbReference type="PROSITE" id="PS01124"/>
    </source>
</evidence>
<dbReference type="PROSITE" id="PS01124">
    <property type="entry name" value="HTH_ARAC_FAMILY_2"/>
    <property type="match status" value="1"/>
</dbReference>
<accession>A0ABP9MYJ0</accession>
<dbReference type="Pfam" id="PF12833">
    <property type="entry name" value="HTH_18"/>
    <property type="match status" value="1"/>
</dbReference>
<evidence type="ECO:0000313" key="6">
    <source>
        <dbReference type="Proteomes" id="UP001500631"/>
    </source>
</evidence>
<dbReference type="InterPro" id="IPR020449">
    <property type="entry name" value="Tscrpt_reg_AraC-type_HTH"/>
</dbReference>
<evidence type="ECO:0000256" key="2">
    <source>
        <dbReference type="ARBA" id="ARBA00023125"/>
    </source>
</evidence>
<reference evidence="6" key="1">
    <citation type="journal article" date="2019" name="Int. J. Syst. Evol. Microbiol.">
        <title>The Global Catalogue of Microorganisms (GCM) 10K type strain sequencing project: providing services to taxonomists for standard genome sequencing and annotation.</title>
        <authorList>
            <consortium name="The Broad Institute Genomics Platform"/>
            <consortium name="The Broad Institute Genome Sequencing Center for Infectious Disease"/>
            <person name="Wu L."/>
            <person name="Ma J."/>
        </authorList>
    </citation>
    <scope>NUCLEOTIDE SEQUENCE [LARGE SCALE GENOMIC DNA]</scope>
    <source>
        <strain evidence="6">JCM 18424</strain>
    </source>
</reference>
<protein>
    <recommendedName>
        <fullName evidence="4">HTH araC/xylS-type domain-containing protein</fullName>
    </recommendedName>
</protein>
<dbReference type="Proteomes" id="UP001500631">
    <property type="component" value="Unassembled WGS sequence"/>
</dbReference>
<dbReference type="SUPFAM" id="SSF46689">
    <property type="entry name" value="Homeodomain-like"/>
    <property type="match status" value="1"/>
</dbReference>
<dbReference type="InterPro" id="IPR009057">
    <property type="entry name" value="Homeodomain-like_sf"/>
</dbReference>
<comment type="caution">
    <text evidence="5">The sequence shown here is derived from an EMBL/GenBank/DDBJ whole genome shotgun (WGS) entry which is preliminary data.</text>
</comment>
<dbReference type="SMART" id="SM00342">
    <property type="entry name" value="HTH_ARAC"/>
    <property type="match status" value="1"/>
</dbReference>
<keyword evidence="6" id="KW-1185">Reference proteome</keyword>
<keyword evidence="2" id="KW-0238">DNA-binding</keyword>
<proteinExistence type="predicted"/>
<dbReference type="InterPro" id="IPR011051">
    <property type="entry name" value="RmlC_Cupin_sf"/>
</dbReference>
<evidence type="ECO:0000256" key="3">
    <source>
        <dbReference type="ARBA" id="ARBA00023163"/>
    </source>
</evidence>
<keyword evidence="1" id="KW-0805">Transcription regulation</keyword>
<feature type="domain" description="HTH araC/xylS-type" evidence="4">
    <location>
        <begin position="172"/>
        <end position="269"/>
    </location>
</feature>
<gene>
    <name evidence="5" type="ORF">GCM10023338_21100</name>
</gene>
<evidence type="ECO:0000313" key="5">
    <source>
        <dbReference type="EMBL" id="GAA5103093.1"/>
    </source>
</evidence>
<dbReference type="PANTHER" id="PTHR47894:SF4">
    <property type="entry name" value="HTH-TYPE TRANSCRIPTIONAL REGULATOR GADX"/>
    <property type="match status" value="1"/>
</dbReference>
<dbReference type="PANTHER" id="PTHR47894">
    <property type="entry name" value="HTH-TYPE TRANSCRIPTIONAL REGULATOR GADX"/>
    <property type="match status" value="1"/>
</dbReference>
<dbReference type="SUPFAM" id="SSF51182">
    <property type="entry name" value="RmlC-like cupins"/>
    <property type="match status" value="1"/>
</dbReference>
<organism evidence="5 6">
    <name type="scientific">Wohlfahrtiimonas larvae</name>
    <dbReference type="NCBI Taxonomy" id="1157986"/>
    <lineage>
        <taxon>Bacteria</taxon>
        <taxon>Pseudomonadati</taxon>
        <taxon>Pseudomonadota</taxon>
        <taxon>Gammaproteobacteria</taxon>
        <taxon>Cardiobacteriales</taxon>
        <taxon>Ignatzschineriaceae</taxon>
        <taxon>Wohlfahrtiimonas</taxon>
    </lineage>
</organism>
<sequence>MGLESSKQLLRFEDIGTCATIFQHYEQPLTQIFCLNPMVILVLQGTKIIELDHQKSIIHAGEILVIPAGTTLDIINLNPVNDSYLACYFTWESKPLKYYEKMRESRHSAYLEDVQILKNIPESFKDSFLQISNQLTTIENRDLISHKFVEILIWLEQMGIVFSSVENLTLSQKITQLISQAPNQKWQAKGIAQHFHLGESTMRRHLANENTSVSQLIQNVRTSYGLTLLQTTHWNIEDIAQEAGYESGSRFAYYFRQRFGFLPSEMKNNAKPNREIRN</sequence>
<dbReference type="PRINTS" id="PR00032">
    <property type="entry name" value="HTHARAC"/>
</dbReference>
<name>A0ABP9MYJ0_9GAMM</name>
<dbReference type="RefSeq" id="WP_077926431.1">
    <property type="nucleotide sequence ID" value="NZ_BAABKE010000008.1"/>
</dbReference>
<dbReference type="EMBL" id="BAABKE010000008">
    <property type="protein sequence ID" value="GAA5103093.1"/>
    <property type="molecule type" value="Genomic_DNA"/>
</dbReference>
<keyword evidence="3" id="KW-0804">Transcription</keyword>
<dbReference type="Gene3D" id="1.10.10.60">
    <property type="entry name" value="Homeodomain-like"/>
    <property type="match status" value="1"/>
</dbReference>
<evidence type="ECO:0000256" key="1">
    <source>
        <dbReference type="ARBA" id="ARBA00023015"/>
    </source>
</evidence>